<gene>
    <name evidence="1" type="ORF">S01H1_10073</name>
</gene>
<reference evidence="1" key="1">
    <citation type="journal article" date="2014" name="Front. Microbiol.">
        <title>High frequency of phylogenetically diverse reductive dehalogenase-homologous genes in deep subseafloor sedimentary metagenomes.</title>
        <authorList>
            <person name="Kawai M."/>
            <person name="Futagami T."/>
            <person name="Toyoda A."/>
            <person name="Takaki Y."/>
            <person name="Nishi S."/>
            <person name="Hori S."/>
            <person name="Arai W."/>
            <person name="Tsubouchi T."/>
            <person name="Morono Y."/>
            <person name="Uchiyama I."/>
            <person name="Ito T."/>
            <person name="Fujiyama A."/>
            <person name="Inagaki F."/>
            <person name="Takami H."/>
        </authorList>
    </citation>
    <scope>NUCLEOTIDE SEQUENCE</scope>
    <source>
        <strain evidence="1">Expedition CK06-06</strain>
    </source>
</reference>
<name>X0SYZ3_9ZZZZ</name>
<dbReference type="AlphaFoldDB" id="X0SYZ3"/>
<proteinExistence type="predicted"/>
<sequence length="64" mass="7537">MGRYSRRRQDVDGFLLLVETTSGEIWSQLLQLNANGTLMWVDGVVQRYNNKWGFRFKLETINIT</sequence>
<protein>
    <submittedName>
        <fullName evidence="1">Uncharacterized protein</fullName>
    </submittedName>
</protein>
<dbReference type="EMBL" id="BARS01005145">
    <property type="protein sequence ID" value="GAF69000.1"/>
    <property type="molecule type" value="Genomic_DNA"/>
</dbReference>
<comment type="caution">
    <text evidence="1">The sequence shown here is derived from an EMBL/GenBank/DDBJ whole genome shotgun (WGS) entry which is preliminary data.</text>
</comment>
<evidence type="ECO:0000313" key="1">
    <source>
        <dbReference type="EMBL" id="GAF69000.1"/>
    </source>
</evidence>
<organism evidence="1">
    <name type="scientific">marine sediment metagenome</name>
    <dbReference type="NCBI Taxonomy" id="412755"/>
    <lineage>
        <taxon>unclassified sequences</taxon>
        <taxon>metagenomes</taxon>
        <taxon>ecological metagenomes</taxon>
    </lineage>
</organism>
<accession>X0SYZ3</accession>